<feature type="compositionally biased region" description="Basic and acidic residues" evidence="1">
    <location>
        <begin position="21"/>
        <end position="45"/>
    </location>
</feature>
<sequence length="100" mass="10727">MRARRRRHARSCPRPAPGSDQVHKETGKDSPRHADRNKSDHEVTGGRRRRAAAAAALGGGRRRREVGRGRGRPILELGLWNSGFTVGRGFNPAGGALGGG</sequence>
<accession>A0A2Z7B474</accession>
<name>A0A2Z7B474_9LAMI</name>
<keyword evidence="3" id="KW-1185">Reference proteome</keyword>
<feature type="compositionally biased region" description="Basic residues" evidence="1">
    <location>
        <begin position="1"/>
        <end position="11"/>
    </location>
</feature>
<feature type="compositionally biased region" description="Basic residues" evidence="1">
    <location>
        <begin position="60"/>
        <end position="71"/>
    </location>
</feature>
<dbReference type="EMBL" id="KV011310">
    <property type="protein sequence ID" value="KZV26312.1"/>
    <property type="molecule type" value="Genomic_DNA"/>
</dbReference>
<protein>
    <submittedName>
        <fullName evidence="2">Uncharacterized protein</fullName>
    </submittedName>
</protein>
<evidence type="ECO:0000256" key="1">
    <source>
        <dbReference type="SAM" id="MobiDB-lite"/>
    </source>
</evidence>
<feature type="region of interest" description="Disordered" evidence="1">
    <location>
        <begin position="1"/>
        <end position="71"/>
    </location>
</feature>
<dbReference type="AlphaFoldDB" id="A0A2Z7B474"/>
<evidence type="ECO:0000313" key="2">
    <source>
        <dbReference type="EMBL" id="KZV26312.1"/>
    </source>
</evidence>
<organism evidence="2 3">
    <name type="scientific">Dorcoceras hygrometricum</name>
    <dbReference type="NCBI Taxonomy" id="472368"/>
    <lineage>
        <taxon>Eukaryota</taxon>
        <taxon>Viridiplantae</taxon>
        <taxon>Streptophyta</taxon>
        <taxon>Embryophyta</taxon>
        <taxon>Tracheophyta</taxon>
        <taxon>Spermatophyta</taxon>
        <taxon>Magnoliopsida</taxon>
        <taxon>eudicotyledons</taxon>
        <taxon>Gunneridae</taxon>
        <taxon>Pentapetalae</taxon>
        <taxon>asterids</taxon>
        <taxon>lamiids</taxon>
        <taxon>Lamiales</taxon>
        <taxon>Gesneriaceae</taxon>
        <taxon>Didymocarpoideae</taxon>
        <taxon>Trichosporeae</taxon>
        <taxon>Loxocarpinae</taxon>
        <taxon>Dorcoceras</taxon>
    </lineage>
</organism>
<dbReference type="Proteomes" id="UP000250235">
    <property type="component" value="Unassembled WGS sequence"/>
</dbReference>
<gene>
    <name evidence="2" type="ORF">F511_21266</name>
</gene>
<proteinExistence type="predicted"/>
<reference evidence="2 3" key="1">
    <citation type="journal article" date="2015" name="Proc. Natl. Acad. Sci. U.S.A.">
        <title>The resurrection genome of Boea hygrometrica: A blueprint for survival of dehydration.</title>
        <authorList>
            <person name="Xiao L."/>
            <person name="Yang G."/>
            <person name="Zhang L."/>
            <person name="Yang X."/>
            <person name="Zhao S."/>
            <person name="Ji Z."/>
            <person name="Zhou Q."/>
            <person name="Hu M."/>
            <person name="Wang Y."/>
            <person name="Chen M."/>
            <person name="Xu Y."/>
            <person name="Jin H."/>
            <person name="Xiao X."/>
            <person name="Hu G."/>
            <person name="Bao F."/>
            <person name="Hu Y."/>
            <person name="Wan P."/>
            <person name="Li L."/>
            <person name="Deng X."/>
            <person name="Kuang T."/>
            <person name="Xiang C."/>
            <person name="Zhu J.K."/>
            <person name="Oliver M.J."/>
            <person name="He Y."/>
        </authorList>
    </citation>
    <scope>NUCLEOTIDE SEQUENCE [LARGE SCALE GENOMIC DNA]</scope>
    <source>
        <strain evidence="3">cv. XS01</strain>
    </source>
</reference>
<evidence type="ECO:0000313" key="3">
    <source>
        <dbReference type="Proteomes" id="UP000250235"/>
    </source>
</evidence>